<comment type="caution">
    <text evidence="1">The sequence shown here is derived from an EMBL/GenBank/DDBJ whole genome shotgun (WGS) entry which is preliminary data.</text>
</comment>
<sequence length="50" mass="5624">MSDLEDAVSEFLSEANTVYDEYDKGYMDADAALSRIETEVEELREAADSE</sequence>
<keyword evidence="2" id="KW-1185">Reference proteome</keyword>
<dbReference type="EMBL" id="JBHSHT010000001">
    <property type="protein sequence ID" value="MFC4824023.1"/>
    <property type="molecule type" value="Genomic_DNA"/>
</dbReference>
<evidence type="ECO:0000313" key="2">
    <source>
        <dbReference type="Proteomes" id="UP001595945"/>
    </source>
</evidence>
<proteinExistence type="predicted"/>
<reference evidence="1 2" key="1">
    <citation type="journal article" date="2019" name="Int. J. Syst. Evol. Microbiol.">
        <title>The Global Catalogue of Microorganisms (GCM) 10K type strain sequencing project: providing services to taxonomists for standard genome sequencing and annotation.</title>
        <authorList>
            <consortium name="The Broad Institute Genomics Platform"/>
            <consortium name="The Broad Institute Genome Sequencing Center for Infectious Disease"/>
            <person name="Wu L."/>
            <person name="Ma J."/>
        </authorList>
    </citation>
    <scope>NUCLEOTIDE SEQUENCE [LARGE SCALE GENOMIC DNA]</scope>
    <source>
        <strain evidence="1 2">XZYJ18</strain>
    </source>
</reference>
<name>A0ABD5Q0B6_9EURY</name>
<gene>
    <name evidence="1" type="ORF">ACFO9K_07090</name>
</gene>
<dbReference type="GeneID" id="73045298"/>
<dbReference type="RefSeq" id="WP_205427523.1">
    <property type="nucleotide sequence ID" value="NZ_CP100400.1"/>
</dbReference>
<dbReference type="AlphaFoldDB" id="A0ABD5Q0B6"/>
<accession>A0ABD5Q0B6</accession>
<protein>
    <submittedName>
        <fullName evidence="1">Uncharacterized protein</fullName>
    </submittedName>
</protein>
<evidence type="ECO:0000313" key="1">
    <source>
        <dbReference type="EMBL" id="MFC4824023.1"/>
    </source>
</evidence>
<organism evidence="1 2">
    <name type="scientific">Halorussus aquaticus</name>
    <dbReference type="NCBI Taxonomy" id="2953748"/>
    <lineage>
        <taxon>Archaea</taxon>
        <taxon>Methanobacteriati</taxon>
        <taxon>Methanobacteriota</taxon>
        <taxon>Stenosarchaea group</taxon>
        <taxon>Halobacteria</taxon>
        <taxon>Halobacteriales</taxon>
        <taxon>Haladaptataceae</taxon>
        <taxon>Halorussus</taxon>
    </lineage>
</organism>
<dbReference type="Proteomes" id="UP001595945">
    <property type="component" value="Unassembled WGS sequence"/>
</dbReference>